<feature type="region of interest" description="Disordered" evidence="1">
    <location>
        <begin position="1"/>
        <end position="43"/>
    </location>
</feature>
<evidence type="ECO:0000256" key="1">
    <source>
        <dbReference type="SAM" id="MobiDB-lite"/>
    </source>
</evidence>
<evidence type="ECO:0000313" key="2">
    <source>
        <dbReference type="EMBL" id="GAT45005.1"/>
    </source>
</evidence>
<accession>A0ABQ0L1H2</accession>
<dbReference type="Proteomes" id="UP000815677">
    <property type="component" value="Unassembled WGS sequence"/>
</dbReference>
<name>A0ABQ0L1H2_MYCCL</name>
<proteinExistence type="predicted"/>
<evidence type="ECO:0000313" key="3">
    <source>
        <dbReference type="Proteomes" id="UP000815677"/>
    </source>
</evidence>
<sequence>MGRRTGGSHGTPSGYFGSFSRRHRPAAARTWPTHPRLAPAHPPTRINTAAAAFSRRLLVHHLPEGCRRTEMSWCGSQQVVFAAICPRPPVAPPPFSCGPRSNSHSSSRSCFRPSPSTMTAAAAMPTPTLPTSTPTPSHAWPTITPSCADTQHALRRVSTSPLRRHRLGVCPGAVSARSGTYWRVYTLQWLRGHVIRAAGPSP</sequence>
<organism evidence="2 3">
    <name type="scientific">Mycena chlorophos</name>
    <name type="common">Agaric fungus</name>
    <name type="synonym">Agaricus chlorophos</name>
    <dbReference type="NCBI Taxonomy" id="658473"/>
    <lineage>
        <taxon>Eukaryota</taxon>
        <taxon>Fungi</taxon>
        <taxon>Dikarya</taxon>
        <taxon>Basidiomycota</taxon>
        <taxon>Agaricomycotina</taxon>
        <taxon>Agaricomycetes</taxon>
        <taxon>Agaricomycetidae</taxon>
        <taxon>Agaricales</taxon>
        <taxon>Marasmiineae</taxon>
        <taxon>Mycenaceae</taxon>
        <taxon>Mycena</taxon>
    </lineage>
</organism>
<protein>
    <submittedName>
        <fullName evidence="2">Uncharacterized protein</fullName>
    </submittedName>
</protein>
<dbReference type="EMBL" id="DF840532">
    <property type="protein sequence ID" value="GAT45005.1"/>
    <property type="molecule type" value="Genomic_DNA"/>
</dbReference>
<keyword evidence="3" id="KW-1185">Reference proteome</keyword>
<gene>
    <name evidence="2" type="ORF">MCHLO_02603</name>
</gene>
<reference evidence="2" key="1">
    <citation type="submission" date="2014-09" db="EMBL/GenBank/DDBJ databases">
        <title>Genome sequence of the luminous mushroom Mycena chlorophos for searching fungal bioluminescence genes.</title>
        <authorList>
            <person name="Tanaka Y."/>
            <person name="Kasuga D."/>
            <person name="Oba Y."/>
            <person name="Hase S."/>
            <person name="Sato K."/>
            <person name="Oba Y."/>
            <person name="Sakakibara Y."/>
        </authorList>
    </citation>
    <scope>NUCLEOTIDE SEQUENCE</scope>
</reference>